<dbReference type="Proteomes" id="UP001480595">
    <property type="component" value="Unassembled WGS sequence"/>
</dbReference>
<feature type="domain" description="Hydantoinase A/oxoprolinase" evidence="1">
    <location>
        <begin position="200"/>
        <end position="247"/>
    </location>
</feature>
<reference evidence="2 3" key="1">
    <citation type="submission" date="2023-01" db="EMBL/GenBank/DDBJ databases">
        <title>Analysis of 21 Apiospora genomes using comparative genomics revels a genus with tremendous synthesis potential of carbohydrate active enzymes and secondary metabolites.</title>
        <authorList>
            <person name="Sorensen T."/>
        </authorList>
    </citation>
    <scope>NUCLEOTIDE SEQUENCE [LARGE SCALE GENOMIC DNA]</scope>
    <source>
        <strain evidence="2 3">CBS 135458</strain>
    </source>
</reference>
<feature type="domain" description="Hydantoinase A/oxoprolinase" evidence="1">
    <location>
        <begin position="77"/>
        <end position="151"/>
    </location>
</feature>
<keyword evidence="3" id="KW-1185">Reference proteome</keyword>
<dbReference type="RefSeq" id="XP_066720422.1">
    <property type="nucleotide sequence ID" value="XM_066854567.1"/>
</dbReference>
<dbReference type="PANTHER" id="PTHR11365:SF2">
    <property type="entry name" value="5-OXOPROLINASE"/>
    <property type="match status" value="1"/>
</dbReference>
<name>A0ABR1W781_9PEZI</name>
<dbReference type="InterPro" id="IPR002821">
    <property type="entry name" value="Hydantoinase_A"/>
</dbReference>
<dbReference type="InterPro" id="IPR045079">
    <property type="entry name" value="Oxoprolinase-like"/>
</dbReference>
<proteinExistence type="predicted"/>
<sequence length="349" mass="37707">MSRPFLPLPQARRAVAALAKELGFNDVLDLILVGANMIKMISRGSSALADAYLTPEITRYISGFDGFQDGNLDGVLASGVVGHAQTSDDGKSPVVGFDMGGTSTDVSRFGGSFEHVFETATAGVSIQLPQLDINTVAAGGGSMLFWRDDSSSRARTAWRHPGCVENDPDGGGPRFCGRGQRVHCSRLIRALTEAAWVRVTAQHNLAMFAGAGGQHACEIAHKLGIRRIVTLALGVPSAYGMALAEVVPRRGNERFSAHEGYNQLKFTSWQANQARWFTAWPLSSKYADHRGGVRQPAILISHVVIHLADDKAQQNQPEQELVADPIRLSIFGHRFNEHCEADGPDPPED</sequence>
<organism evidence="2 3">
    <name type="scientific">Apiospora phragmitis</name>
    <dbReference type="NCBI Taxonomy" id="2905665"/>
    <lineage>
        <taxon>Eukaryota</taxon>
        <taxon>Fungi</taxon>
        <taxon>Dikarya</taxon>
        <taxon>Ascomycota</taxon>
        <taxon>Pezizomycotina</taxon>
        <taxon>Sordariomycetes</taxon>
        <taxon>Xylariomycetidae</taxon>
        <taxon>Amphisphaeriales</taxon>
        <taxon>Apiosporaceae</taxon>
        <taxon>Apiospora</taxon>
    </lineage>
</organism>
<accession>A0ABR1W781</accession>
<protein>
    <recommendedName>
        <fullName evidence="1">Hydantoinase A/oxoprolinase domain-containing protein</fullName>
    </recommendedName>
</protein>
<evidence type="ECO:0000313" key="3">
    <source>
        <dbReference type="Proteomes" id="UP001480595"/>
    </source>
</evidence>
<dbReference type="EMBL" id="JAQQWL010000003">
    <property type="protein sequence ID" value="KAK8079351.1"/>
    <property type="molecule type" value="Genomic_DNA"/>
</dbReference>
<evidence type="ECO:0000259" key="1">
    <source>
        <dbReference type="Pfam" id="PF01968"/>
    </source>
</evidence>
<comment type="caution">
    <text evidence="2">The sequence shown here is derived from an EMBL/GenBank/DDBJ whole genome shotgun (WGS) entry which is preliminary data.</text>
</comment>
<dbReference type="PANTHER" id="PTHR11365">
    <property type="entry name" value="5-OXOPROLINASE RELATED"/>
    <property type="match status" value="1"/>
</dbReference>
<evidence type="ECO:0000313" key="2">
    <source>
        <dbReference type="EMBL" id="KAK8079351.1"/>
    </source>
</evidence>
<gene>
    <name evidence="2" type="ORF">PG994_003158</name>
</gene>
<dbReference type="GeneID" id="92087630"/>
<dbReference type="Pfam" id="PF01968">
    <property type="entry name" value="Hydantoinase_A"/>
    <property type="match status" value="2"/>
</dbReference>